<accession>A0A0G4QAK5</accession>
<dbReference type="InterPro" id="IPR025532">
    <property type="entry name" value="G6P_1-epimerase"/>
</dbReference>
<dbReference type="CDD" id="cd09020">
    <property type="entry name" value="D-hex-6-P-epi_like"/>
    <property type="match status" value="1"/>
</dbReference>
<dbReference type="Proteomes" id="UP000183920">
    <property type="component" value="Unassembled WGS sequence"/>
</dbReference>
<dbReference type="Gene3D" id="2.70.98.10">
    <property type="match status" value="1"/>
</dbReference>
<dbReference type="Pfam" id="PF01263">
    <property type="entry name" value="Aldose_epim"/>
    <property type="match status" value="1"/>
</dbReference>
<dbReference type="RefSeq" id="WP_072064110.1">
    <property type="nucleotide sequence ID" value="NZ_CVRY01000004.1"/>
</dbReference>
<comment type="similarity">
    <text evidence="2 4">Belongs to the glucose-6-phosphate 1-epimerase family.</text>
</comment>
<proteinExistence type="inferred from homology"/>
<dbReference type="GO" id="GO:0005975">
    <property type="term" value="P:carbohydrate metabolic process"/>
    <property type="evidence" value="ECO:0007669"/>
    <property type="project" value="InterPro"/>
</dbReference>
<dbReference type="GO" id="GO:0005737">
    <property type="term" value="C:cytoplasm"/>
    <property type="evidence" value="ECO:0007669"/>
    <property type="project" value="TreeGrafter"/>
</dbReference>
<keyword evidence="3 4" id="KW-0413">Isomerase</keyword>
<organism evidence="6 7">
    <name type="scientific">Proteus penneri</name>
    <dbReference type="NCBI Taxonomy" id="102862"/>
    <lineage>
        <taxon>Bacteria</taxon>
        <taxon>Pseudomonadati</taxon>
        <taxon>Pseudomonadota</taxon>
        <taxon>Gammaproteobacteria</taxon>
        <taxon>Enterobacterales</taxon>
        <taxon>Morganellaceae</taxon>
        <taxon>Proteus</taxon>
    </lineage>
</organism>
<dbReference type="InterPro" id="IPR014718">
    <property type="entry name" value="GH-type_carb-bd"/>
</dbReference>
<dbReference type="EMBL" id="CVRY01000004">
    <property type="protein sequence ID" value="CRL62977.1"/>
    <property type="molecule type" value="Genomic_DNA"/>
</dbReference>
<dbReference type="PANTHER" id="PTHR11122">
    <property type="entry name" value="APOSPORY-ASSOCIATED PROTEIN C-RELATED"/>
    <property type="match status" value="1"/>
</dbReference>
<dbReference type="InterPro" id="IPR011013">
    <property type="entry name" value="Gal_mutarotase_sf_dom"/>
</dbReference>
<comment type="catalytic activity">
    <reaction evidence="1">
        <text>alpha-D-glucose 6-phosphate = beta-D-glucose 6-phosphate</text>
        <dbReference type="Rhea" id="RHEA:16249"/>
        <dbReference type="ChEBI" id="CHEBI:58225"/>
        <dbReference type="ChEBI" id="CHEBI:58247"/>
        <dbReference type="EC" id="5.1.3.15"/>
    </reaction>
</comment>
<evidence type="ECO:0000313" key="6">
    <source>
        <dbReference type="EMBL" id="CRL62977.1"/>
    </source>
</evidence>
<dbReference type="PANTHER" id="PTHR11122:SF13">
    <property type="entry name" value="GLUCOSE-6-PHOSPHATE 1-EPIMERASE"/>
    <property type="match status" value="1"/>
</dbReference>
<reference evidence="7" key="1">
    <citation type="submission" date="2015-06" db="EMBL/GenBank/DDBJ databases">
        <authorList>
            <person name="Urmite Genomes"/>
        </authorList>
    </citation>
    <scope>NUCLEOTIDE SEQUENCE [LARGE SCALE GENOMIC DNA]</scope>
    <source>
        <strain evidence="7">CSUR P1867</strain>
    </source>
</reference>
<dbReference type="PIRSF" id="PIRSF016020">
    <property type="entry name" value="PHexose_mutarotase"/>
    <property type="match status" value="1"/>
</dbReference>
<evidence type="ECO:0000313" key="7">
    <source>
        <dbReference type="Proteomes" id="UP000183920"/>
    </source>
</evidence>
<dbReference type="AlphaFoldDB" id="A0A0G4QAK5"/>
<protein>
    <recommendedName>
        <fullName evidence="4">Putative glucose-6-phosphate 1-epimerase</fullName>
        <ecNumber evidence="4">5.1.3.15</ecNumber>
    </recommendedName>
</protein>
<dbReference type="InterPro" id="IPR008183">
    <property type="entry name" value="Aldose_1/G6P_1-epimerase"/>
</dbReference>
<gene>
    <name evidence="6" type="primary">yeaD</name>
    <name evidence="6" type="ORF">BN1804_02248</name>
</gene>
<dbReference type="EC" id="5.1.3.15" evidence="4"/>
<feature type="active site" evidence="5">
    <location>
        <position position="161"/>
    </location>
</feature>
<name>A0A0G4QAK5_9GAMM</name>
<evidence type="ECO:0000256" key="2">
    <source>
        <dbReference type="ARBA" id="ARBA00005866"/>
    </source>
</evidence>
<dbReference type="GO" id="GO:0030246">
    <property type="term" value="F:carbohydrate binding"/>
    <property type="evidence" value="ECO:0007669"/>
    <property type="project" value="UniProtKB-UniRule"/>
</dbReference>
<evidence type="ECO:0000256" key="4">
    <source>
        <dbReference type="PIRNR" id="PIRNR016020"/>
    </source>
</evidence>
<evidence type="ECO:0000256" key="5">
    <source>
        <dbReference type="PIRSR" id="PIRSR016020-1"/>
    </source>
</evidence>
<sequence>MNEKIFSLPIIEQISPYLSRRQLGELSILVISHPKVRAAISLQGAHLIAWQPAQEHPVFWVSEASLFTPGVAIRGGIPICWPWFASAGTPSHGFARILPWEFSAHTEQDDGVLITMTLKESQQTQKYWPHPFTVIARFKLGATCEVELESYGDYEATAALHSYFNVSDIDNVSVTGLGSHYIDTVADKEVYTDETSLRFNGRTDRLYTEPEDFNLIHDDGWDRTIEVHHYHHSDVVCWNPGAELASSMKDMSAGGYRKMACVETARIHQPLKPDNVHPGRLSLVVRVRKDIAGK</sequence>
<dbReference type="SUPFAM" id="SSF74650">
    <property type="entry name" value="Galactose mutarotase-like"/>
    <property type="match status" value="1"/>
</dbReference>
<evidence type="ECO:0000256" key="1">
    <source>
        <dbReference type="ARBA" id="ARBA00001096"/>
    </source>
</evidence>
<dbReference type="GO" id="GO:0047938">
    <property type="term" value="F:glucose-6-phosphate 1-epimerase activity"/>
    <property type="evidence" value="ECO:0007669"/>
    <property type="project" value="UniProtKB-UniRule"/>
</dbReference>
<feature type="active site" evidence="5">
    <location>
        <position position="263"/>
    </location>
</feature>
<evidence type="ECO:0000256" key="3">
    <source>
        <dbReference type="ARBA" id="ARBA00023235"/>
    </source>
</evidence>